<organism evidence="2 3">
    <name type="scientific">Geovibrio thiophilus</name>
    <dbReference type="NCBI Taxonomy" id="139438"/>
    <lineage>
        <taxon>Bacteria</taxon>
        <taxon>Pseudomonadati</taxon>
        <taxon>Deferribacterota</taxon>
        <taxon>Deferribacteres</taxon>
        <taxon>Deferribacterales</taxon>
        <taxon>Geovibrionaceae</taxon>
        <taxon>Geovibrio</taxon>
    </lineage>
</organism>
<keyword evidence="3" id="KW-1185">Reference proteome</keyword>
<dbReference type="AlphaFoldDB" id="A0A410JXU6"/>
<evidence type="ECO:0000256" key="1">
    <source>
        <dbReference type="SAM" id="Phobius"/>
    </source>
</evidence>
<reference evidence="2 3" key="1">
    <citation type="submission" date="2019-01" db="EMBL/GenBank/DDBJ databases">
        <title>Geovibrio thiophilus DSM 11263, complete genome.</title>
        <authorList>
            <person name="Spring S."/>
            <person name="Bunk B."/>
            <person name="Sproer C."/>
        </authorList>
    </citation>
    <scope>NUCLEOTIDE SEQUENCE [LARGE SCALE GENOMIC DNA]</scope>
    <source>
        <strain evidence="2 3">DSM 11263</strain>
    </source>
</reference>
<dbReference type="KEGG" id="gtl:EP073_06065"/>
<keyword evidence="1" id="KW-1133">Transmembrane helix</keyword>
<accession>A0A410JXU6</accession>
<dbReference type="RefSeq" id="WP_128466273.1">
    <property type="nucleotide sequence ID" value="NZ_CP035108.1"/>
</dbReference>
<dbReference type="Proteomes" id="UP000287502">
    <property type="component" value="Chromosome"/>
</dbReference>
<proteinExistence type="predicted"/>
<evidence type="ECO:0000313" key="2">
    <source>
        <dbReference type="EMBL" id="QAR32987.1"/>
    </source>
</evidence>
<keyword evidence="1" id="KW-0472">Membrane</keyword>
<keyword evidence="1" id="KW-0812">Transmembrane</keyword>
<dbReference type="EMBL" id="CP035108">
    <property type="protein sequence ID" value="QAR32987.1"/>
    <property type="molecule type" value="Genomic_DNA"/>
</dbReference>
<sequence>MLETVAVILGIVHTITMLIFVPVWNVLSKLNRSIGGVKDALQDLKLHISEKYSTKDDFYRLERQCEEAVQRVHERIDALTDKR</sequence>
<protein>
    <submittedName>
        <fullName evidence="2">Uncharacterized protein</fullName>
    </submittedName>
</protein>
<name>A0A410JXU6_9BACT</name>
<gene>
    <name evidence="2" type="ORF">EP073_06065</name>
</gene>
<evidence type="ECO:0000313" key="3">
    <source>
        <dbReference type="Proteomes" id="UP000287502"/>
    </source>
</evidence>
<dbReference type="OrthoDB" id="9861545at2"/>
<feature type="transmembrane region" description="Helical" evidence="1">
    <location>
        <begin position="6"/>
        <end position="27"/>
    </location>
</feature>